<evidence type="ECO:0000259" key="9">
    <source>
        <dbReference type="PROSITE" id="PS51123"/>
    </source>
</evidence>
<evidence type="ECO:0000256" key="1">
    <source>
        <dbReference type="ARBA" id="ARBA00022618"/>
    </source>
</evidence>
<dbReference type="PROSITE" id="PS51123">
    <property type="entry name" value="OMPA_2"/>
    <property type="match status" value="1"/>
</dbReference>
<evidence type="ECO:0000256" key="2">
    <source>
        <dbReference type="ARBA" id="ARBA00022729"/>
    </source>
</evidence>
<dbReference type="InterPro" id="IPR006664">
    <property type="entry name" value="OMP_bac"/>
</dbReference>
<dbReference type="InterPro" id="IPR006665">
    <property type="entry name" value="OmpA-like"/>
</dbReference>
<dbReference type="PROSITE" id="PS51257">
    <property type="entry name" value="PROKAR_LIPOPROTEIN"/>
    <property type="match status" value="1"/>
</dbReference>
<name>A0A1G5PLS8_9GAMM</name>
<feature type="domain" description="OmpA-like" evidence="9">
    <location>
        <begin position="63"/>
        <end position="179"/>
    </location>
</feature>
<evidence type="ECO:0000256" key="8">
    <source>
        <dbReference type="HAMAP-Rule" id="MF_02204"/>
    </source>
</evidence>
<dbReference type="InterPro" id="IPR050330">
    <property type="entry name" value="Bact_OuterMem_StrucFunc"/>
</dbReference>
<comment type="function">
    <text evidence="8">Part of the Tol-Pal system, which plays a role in outer membrane invagination during cell division and is important for maintaining outer membrane integrity.</text>
</comment>
<keyword evidence="11" id="KW-1185">Reference proteome</keyword>
<dbReference type="InterPro" id="IPR014169">
    <property type="entry name" value="Pal_lipo_C"/>
</dbReference>
<dbReference type="InterPro" id="IPR039001">
    <property type="entry name" value="Pal"/>
</dbReference>
<proteinExistence type="inferred from homology"/>
<keyword evidence="1 8" id="KW-0132">Cell division</keyword>
<keyword evidence="6 8" id="KW-0449">Lipoprotein</keyword>
<dbReference type="PRINTS" id="PR01021">
    <property type="entry name" value="OMPADOMAIN"/>
</dbReference>
<dbReference type="STRING" id="415747.SAMN03097708_00335"/>
<dbReference type="PANTHER" id="PTHR30329:SF21">
    <property type="entry name" value="LIPOPROTEIN YIAD-RELATED"/>
    <property type="match status" value="1"/>
</dbReference>
<keyword evidence="2 8" id="KW-0732">Signal</keyword>
<evidence type="ECO:0000256" key="7">
    <source>
        <dbReference type="ARBA" id="ARBA00023306"/>
    </source>
</evidence>
<gene>
    <name evidence="8" type="primary">pal</name>
    <name evidence="10" type="ORF">SAMN03097708_00335</name>
</gene>
<dbReference type="Pfam" id="PF00691">
    <property type="entry name" value="OmpA"/>
    <property type="match status" value="1"/>
</dbReference>
<comment type="subcellular location">
    <subcellularLocation>
        <location evidence="8">Cell outer membrane</location>
        <topology evidence="8">Lipid-anchor</topology>
    </subcellularLocation>
</comment>
<comment type="subunit">
    <text evidence="8">The Tol-Pal system is composed of five core proteins: the inner membrane proteins TolA, TolQ and TolR, the periplasmic protein TolB and the outer membrane protein Pal. They form a network linking the inner and outer membranes and the peptidoglycan layer.</text>
</comment>
<evidence type="ECO:0000313" key="10">
    <source>
        <dbReference type="EMBL" id="SCZ50090.1"/>
    </source>
</evidence>
<dbReference type="InterPro" id="IPR036737">
    <property type="entry name" value="OmpA-like_sf"/>
</dbReference>
<dbReference type="NCBIfam" id="TIGR02802">
    <property type="entry name" value="Pal_lipo"/>
    <property type="match status" value="1"/>
</dbReference>
<dbReference type="GO" id="GO:0051301">
    <property type="term" value="P:cell division"/>
    <property type="evidence" value="ECO:0007669"/>
    <property type="project" value="UniProtKB-UniRule"/>
</dbReference>
<comment type="similarity">
    <text evidence="8">Belongs to the Pal lipoprotein family.</text>
</comment>
<accession>A0A1G5PLS8</accession>
<evidence type="ECO:0000256" key="5">
    <source>
        <dbReference type="ARBA" id="ARBA00023237"/>
    </source>
</evidence>
<dbReference type="SUPFAM" id="SSF103088">
    <property type="entry name" value="OmpA-like"/>
    <property type="match status" value="1"/>
</dbReference>
<evidence type="ECO:0000256" key="3">
    <source>
        <dbReference type="ARBA" id="ARBA00023136"/>
    </source>
</evidence>
<reference evidence="10 11" key="1">
    <citation type="submission" date="2016-10" db="EMBL/GenBank/DDBJ databases">
        <authorList>
            <person name="de Groot N.N."/>
        </authorList>
    </citation>
    <scope>NUCLEOTIDE SEQUENCE [LARGE SCALE GENOMIC DNA]</scope>
    <source>
        <strain evidence="10 11">HLD2</strain>
    </source>
</reference>
<dbReference type="EMBL" id="FMWD01000001">
    <property type="protein sequence ID" value="SCZ50090.1"/>
    <property type="molecule type" value="Genomic_DNA"/>
</dbReference>
<dbReference type="Proteomes" id="UP000199648">
    <property type="component" value="Unassembled WGS sequence"/>
</dbReference>
<dbReference type="GO" id="GO:0009279">
    <property type="term" value="C:cell outer membrane"/>
    <property type="evidence" value="ECO:0007669"/>
    <property type="project" value="UniProtKB-SubCell"/>
</dbReference>
<dbReference type="AlphaFoldDB" id="A0A1G5PLS8"/>
<keyword evidence="7 8" id="KW-0131">Cell cycle</keyword>
<keyword evidence="4 8" id="KW-0564">Palmitate</keyword>
<evidence type="ECO:0000256" key="4">
    <source>
        <dbReference type="ARBA" id="ARBA00023139"/>
    </source>
</evidence>
<dbReference type="HAMAP" id="MF_02204">
    <property type="entry name" value="Pal"/>
    <property type="match status" value="1"/>
</dbReference>
<dbReference type="OrthoDB" id="9809164at2"/>
<dbReference type="PANTHER" id="PTHR30329">
    <property type="entry name" value="STATOR ELEMENT OF FLAGELLAR MOTOR COMPLEX"/>
    <property type="match status" value="1"/>
</dbReference>
<organism evidence="10 11">
    <name type="scientific">Thiohalomonas denitrificans</name>
    <dbReference type="NCBI Taxonomy" id="415747"/>
    <lineage>
        <taxon>Bacteria</taxon>
        <taxon>Pseudomonadati</taxon>
        <taxon>Pseudomonadota</taxon>
        <taxon>Gammaproteobacteria</taxon>
        <taxon>Thiohalomonadales</taxon>
        <taxon>Thiohalomonadaceae</taxon>
        <taxon>Thiohalomonas</taxon>
    </lineage>
</organism>
<dbReference type="Gene3D" id="3.30.1330.60">
    <property type="entry name" value="OmpA-like domain"/>
    <property type="match status" value="1"/>
</dbReference>
<keyword evidence="3 8" id="KW-0472">Membrane</keyword>
<evidence type="ECO:0000256" key="6">
    <source>
        <dbReference type="ARBA" id="ARBA00023288"/>
    </source>
</evidence>
<dbReference type="RefSeq" id="WP_092991927.1">
    <property type="nucleotide sequence ID" value="NZ_FMWD01000001.1"/>
</dbReference>
<keyword evidence="5 8" id="KW-0998">Cell outer membrane</keyword>
<sequence>MKQVWFWGVLASSVLVSGCAGVAERGDGGEDVVIEDIDDRAAADDARAAGARMDGTFEGSPLDDPESPLSQRVFYFDFDSSELSESDRDALVAHGRFLASNPEVSVAVEGHTDERGTREYNLALGERRAQAVERLLSLQAAAEDQLQVISFGEESPAAMGHDEEAWSLNRRVELLYSGY</sequence>
<evidence type="ECO:0000313" key="11">
    <source>
        <dbReference type="Proteomes" id="UP000199648"/>
    </source>
</evidence>
<protein>
    <recommendedName>
        <fullName evidence="8">Peptidoglycan-associated lipoprotein</fullName>
        <shortName evidence="8">PAL</shortName>
    </recommendedName>
</protein>
<dbReference type="CDD" id="cd07185">
    <property type="entry name" value="OmpA_C-like"/>
    <property type="match status" value="1"/>
</dbReference>